<dbReference type="OrthoDB" id="4319030at2"/>
<reference evidence="1 3" key="2">
    <citation type="submission" date="2018-12" db="EMBL/GenBank/DDBJ databases">
        <title>Streptomyces griseoviridis F1-27 complete genome.</title>
        <authorList>
            <person name="Mariita R.M."/>
            <person name="Sello J.K."/>
        </authorList>
    </citation>
    <scope>NUCLEOTIDE SEQUENCE [LARGE SCALE GENOMIC DNA]</scope>
    <source>
        <strain evidence="1 3">F1-27</strain>
    </source>
</reference>
<evidence type="ECO:0000313" key="3">
    <source>
        <dbReference type="Proteomes" id="UP000271291"/>
    </source>
</evidence>
<dbReference type="EMBL" id="CP029078">
    <property type="protein sequence ID" value="QCN90195.1"/>
    <property type="molecule type" value="Genomic_DNA"/>
</dbReference>
<organism evidence="1 3">
    <name type="scientific">Streptomyces griseoviridis</name>
    <dbReference type="NCBI Taxonomy" id="45398"/>
    <lineage>
        <taxon>Bacteria</taxon>
        <taxon>Bacillati</taxon>
        <taxon>Actinomycetota</taxon>
        <taxon>Actinomycetes</taxon>
        <taxon>Kitasatosporales</taxon>
        <taxon>Streptomycetaceae</taxon>
        <taxon>Streptomyces</taxon>
    </lineage>
</organism>
<evidence type="ECO:0000313" key="4">
    <source>
        <dbReference type="Proteomes" id="UP000501753"/>
    </source>
</evidence>
<keyword evidence="4" id="KW-1185">Reference proteome</keyword>
<dbReference type="Proteomes" id="UP000271291">
    <property type="component" value="Chromosome"/>
</dbReference>
<dbReference type="RefSeq" id="WP_127175871.1">
    <property type="nucleotide sequence ID" value="NZ_CP029078.1"/>
</dbReference>
<gene>
    <name evidence="2" type="ORF">DDJ31_38805</name>
    <name evidence="1" type="ORF">ELQ87_00555</name>
</gene>
<accession>A0A3Q9KRN2</accession>
<evidence type="ECO:0000313" key="2">
    <source>
        <dbReference type="EMBL" id="QCN90195.1"/>
    </source>
</evidence>
<evidence type="ECO:0000313" key="1">
    <source>
        <dbReference type="EMBL" id="AZS82955.1"/>
    </source>
</evidence>
<dbReference type="Proteomes" id="UP000501753">
    <property type="component" value="Chromosome"/>
</dbReference>
<reference evidence="2 4" key="1">
    <citation type="submission" date="2018-04" db="EMBL/GenBank/DDBJ databases">
        <title>Complete genome sequences of Streptomyces griseoviridis K61 and characterization of antagonistic properties of biological control agents.</title>
        <authorList>
            <person name="Mariita R.M."/>
            <person name="Sello J.K."/>
        </authorList>
    </citation>
    <scope>NUCLEOTIDE SEQUENCE [LARGE SCALE GENOMIC DNA]</scope>
    <source>
        <strain evidence="2 4">K61</strain>
    </source>
</reference>
<sequence length="73" mass="7977">MSRHPQHSRPTPRQAVAAAEFLAGQEITHTECRRCGSGISGIDGRYACGHCGWVNHWSEGHTVLPPEDQDPDA</sequence>
<dbReference type="AlphaFoldDB" id="A0A3Q9KRN2"/>
<dbReference type="EMBL" id="CP034687">
    <property type="protein sequence ID" value="AZS82955.1"/>
    <property type="molecule type" value="Genomic_DNA"/>
</dbReference>
<protein>
    <submittedName>
        <fullName evidence="1">Uncharacterized protein</fullName>
    </submittedName>
</protein>
<proteinExistence type="predicted"/>
<name>A0A3Q9KRN2_STRGD</name>
<dbReference type="KEGG" id="sgd:ELQ87_00555"/>